<dbReference type="GO" id="GO:0016301">
    <property type="term" value="F:kinase activity"/>
    <property type="evidence" value="ECO:0007669"/>
    <property type="project" value="UniProtKB-KW"/>
</dbReference>
<dbReference type="AlphaFoldDB" id="A0A403D4B4"/>
<dbReference type="InterPro" id="IPR009330">
    <property type="entry name" value="LipoPS_heptP_kinase"/>
</dbReference>
<proteinExistence type="predicted"/>
<dbReference type="SUPFAM" id="SSF56112">
    <property type="entry name" value="Protein kinase-like (PK-like)"/>
    <property type="match status" value="1"/>
</dbReference>
<dbReference type="Proteomes" id="UP000885382">
    <property type="component" value="Unassembled WGS sequence"/>
</dbReference>
<dbReference type="Pfam" id="PF06176">
    <property type="entry name" value="WaaY"/>
    <property type="match status" value="1"/>
</dbReference>
<reference evidence="1" key="1">
    <citation type="submission" date="2018-06" db="EMBL/GenBank/DDBJ databases">
        <authorList>
            <person name="Ashton P.M."/>
            <person name="Dallman T."/>
            <person name="Nair S."/>
            <person name="De Pinna E."/>
            <person name="Peters T."/>
            <person name="Grant K."/>
        </authorList>
    </citation>
    <scope>NUCLEOTIDE SEQUENCE [LARGE SCALE GENOMIC DNA]</scope>
    <source>
        <strain evidence="1">462023</strain>
    </source>
</reference>
<name>A0A403D4B4_ECOLX</name>
<organism evidence="1">
    <name type="scientific">Escherichia coli</name>
    <dbReference type="NCBI Taxonomy" id="562"/>
    <lineage>
        <taxon>Bacteria</taxon>
        <taxon>Pseudomonadati</taxon>
        <taxon>Pseudomonadota</taxon>
        <taxon>Gammaproteobacteria</taxon>
        <taxon>Enterobacterales</taxon>
        <taxon>Enterobacteriaceae</taxon>
        <taxon>Escherichia</taxon>
    </lineage>
</organism>
<sequence>MIQKSKIKDLVVFTDENNSKYLNVLNDFLSYNINIIKVFRSIDDTKVMLIDTDYGKLILKVFSPKVKRNERFFKSLLKGDYYERLFEQTQKVRNEGLNTLNDFYLLAERKTLRFVHTYIMLIEYIDGVELCDIPDIDETLKNKIQQSIRSLHKHGMVSGDPHRGNFIIENGEVRIIDLSGKRASAQRKAKDRIDLERHYGIKNEIKDLGYYILVYRKKIRNLMRRLKGKPAR</sequence>
<dbReference type="RefSeq" id="WP_096944440.1">
    <property type="nucleotide sequence ID" value="NZ_BFOV01000020.1"/>
</dbReference>
<dbReference type="EMBL" id="RTJF01000032">
    <property type="protein sequence ID" value="MJL95382.1"/>
    <property type="molecule type" value="Genomic_DNA"/>
</dbReference>
<keyword evidence="1" id="KW-0808">Transferase</keyword>
<comment type="caution">
    <text evidence="1">The sequence shown here is derived from an EMBL/GenBank/DDBJ whole genome shotgun (WGS) entry which is preliminary data.</text>
</comment>
<gene>
    <name evidence="1" type="ORF">DNX30_21965</name>
</gene>
<dbReference type="InterPro" id="IPR011009">
    <property type="entry name" value="Kinase-like_dom_sf"/>
</dbReference>
<protein>
    <submittedName>
        <fullName evidence="1">Lipopolysaccharide core heptose(II) kinase RfaY</fullName>
    </submittedName>
</protein>
<evidence type="ECO:0000313" key="1">
    <source>
        <dbReference type="EMBL" id="MJL95382.1"/>
    </source>
</evidence>
<keyword evidence="1" id="KW-0418">Kinase</keyword>
<dbReference type="NCBIfam" id="NF007684">
    <property type="entry name" value="PRK10359.1"/>
    <property type="match status" value="1"/>
</dbReference>
<accession>A0A403D4B4</accession>